<dbReference type="AlphaFoldDB" id="A0A0T6BCW5"/>
<dbReference type="Proteomes" id="UP000051574">
    <property type="component" value="Unassembled WGS sequence"/>
</dbReference>
<evidence type="ECO:0000313" key="2">
    <source>
        <dbReference type="EMBL" id="KRT85135.1"/>
    </source>
</evidence>
<proteinExistence type="predicted"/>
<feature type="coiled-coil region" evidence="1">
    <location>
        <begin position="69"/>
        <end position="103"/>
    </location>
</feature>
<accession>A0A0T6BCW5</accession>
<comment type="caution">
    <text evidence="2">The sequence shown here is derived from an EMBL/GenBank/DDBJ whole genome shotgun (WGS) entry which is preliminary data.</text>
</comment>
<protein>
    <submittedName>
        <fullName evidence="2">Uncharacterized protein</fullName>
    </submittedName>
</protein>
<name>A0A0T6BCW5_9SCAR</name>
<keyword evidence="3" id="KW-1185">Reference proteome</keyword>
<gene>
    <name evidence="2" type="ORF">AMK59_802</name>
</gene>
<evidence type="ECO:0000256" key="1">
    <source>
        <dbReference type="SAM" id="Coils"/>
    </source>
</evidence>
<feature type="non-terminal residue" evidence="2">
    <location>
        <position position="127"/>
    </location>
</feature>
<reference evidence="2 3" key="1">
    <citation type="submission" date="2015-09" db="EMBL/GenBank/DDBJ databases">
        <title>Draft genome of the scarab beetle Oryctes borbonicus.</title>
        <authorList>
            <person name="Meyer J.M."/>
            <person name="Markov G.V."/>
            <person name="Baskaran P."/>
            <person name="Herrmann M."/>
            <person name="Sommer R.J."/>
            <person name="Roedelsperger C."/>
        </authorList>
    </citation>
    <scope>NUCLEOTIDE SEQUENCE [LARGE SCALE GENOMIC DNA]</scope>
    <source>
        <strain evidence="2">OB123</strain>
        <tissue evidence="2">Whole animal</tissue>
    </source>
</reference>
<dbReference type="OrthoDB" id="2372305at2759"/>
<keyword evidence="1" id="KW-0175">Coiled coil</keyword>
<dbReference type="EMBL" id="LJIG01001805">
    <property type="protein sequence ID" value="KRT85135.1"/>
    <property type="molecule type" value="Genomic_DNA"/>
</dbReference>
<sequence length="127" mass="14532">MLKYTTENYAKVVDVNLDERLKPVSHSVDEMITRLEEFDTMIALVQQERCNSIGITGSLTETLDYKVELKNLCNRIDVLEKIVEDAKNNINMLEIKVEAAEKHFGINDSTSKIRNLLAPIFKKSNTE</sequence>
<evidence type="ECO:0000313" key="3">
    <source>
        <dbReference type="Proteomes" id="UP000051574"/>
    </source>
</evidence>
<organism evidence="2 3">
    <name type="scientific">Oryctes borbonicus</name>
    <dbReference type="NCBI Taxonomy" id="1629725"/>
    <lineage>
        <taxon>Eukaryota</taxon>
        <taxon>Metazoa</taxon>
        <taxon>Ecdysozoa</taxon>
        <taxon>Arthropoda</taxon>
        <taxon>Hexapoda</taxon>
        <taxon>Insecta</taxon>
        <taxon>Pterygota</taxon>
        <taxon>Neoptera</taxon>
        <taxon>Endopterygota</taxon>
        <taxon>Coleoptera</taxon>
        <taxon>Polyphaga</taxon>
        <taxon>Scarabaeiformia</taxon>
        <taxon>Scarabaeidae</taxon>
        <taxon>Dynastinae</taxon>
        <taxon>Oryctes</taxon>
    </lineage>
</organism>